<sequence>MEPDDEGARPLVDSGCLVTWFEVVDPLVARTHDHGPIRDDYSNLYFEGSGRMRAHAGQLARRPGCIPAESQAFTARDSWAKPIPPAIVRCEVCLAAHPVAQVPE</sequence>
<accession>A0A562I6X4</accession>
<dbReference type="EMBL" id="VLKE01000001">
    <property type="protein sequence ID" value="TWH66662.1"/>
    <property type="molecule type" value="Genomic_DNA"/>
</dbReference>
<protein>
    <submittedName>
        <fullName evidence="1">Uncharacterized protein</fullName>
    </submittedName>
</protein>
<proteinExistence type="predicted"/>
<dbReference type="RefSeq" id="WP_145773706.1">
    <property type="nucleotide sequence ID" value="NZ_BAAATQ010000057.1"/>
</dbReference>
<evidence type="ECO:0000313" key="1">
    <source>
        <dbReference type="EMBL" id="TWH66662.1"/>
    </source>
</evidence>
<keyword evidence="2" id="KW-1185">Reference proteome</keyword>
<organism evidence="1 2">
    <name type="scientific">Micromonospora olivasterospora</name>
    <dbReference type="NCBI Taxonomy" id="1880"/>
    <lineage>
        <taxon>Bacteria</taxon>
        <taxon>Bacillati</taxon>
        <taxon>Actinomycetota</taxon>
        <taxon>Actinomycetes</taxon>
        <taxon>Micromonosporales</taxon>
        <taxon>Micromonosporaceae</taxon>
        <taxon>Micromonospora</taxon>
    </lineage>
</organism>
<reference evidence="1 2" key="1">
    <citation type="submission" date="2019-07" db="EMBL/GenBank/DDBJ databases">
        <title>R&amp;d 2014.</title>
        <authorList>
            <person name="Klenk H.-P."/>
        </authorList>
    </citation>
    <scope>NUCLEOTIDE SEQUENCE [LARGE SCALE GENOMIC DNA]</scope>
    <source>
        <strain evidence="1 2">DSM 43868</strain>
    </source>
</reference>
<comment type="caution">
    <text evidence="1">The sequence shown here is derived from an EMBL/GenBank/DDBJ whole genome shotgun (WGS) entry which is preliminary data.</text>
</comment>
<dbReference type="Proteomes" id="UP000319825">
    <property type="component" value="Unassembled WGS sequence"/>
</dbReference>
<dbReference type="AlphaFoldDB" id="A0A562I6X4"/>
<dbReference type="OrthoDB" id="9805918at2"/>
<name>A0A562I6X4_MICOL</name>
<evidence type="ECO:0000313" key="2">
    <source>
        <dbReference type="Proteomes" id="UP000319825"/>
    </source>
</evidence>
<gene>
    <name evidence="1" type="ORF">JD77_01620</name>
</gene>